<name>A0A1J4JS96_9EUKA</name>
<dbReference type="EMBL" id="MLAK01000903">
    <property type="protein sequence ID" value="OHT01634.1"/>
    <property type="molecule type" value="Genomic_DNA"/>
</dbReference>
<organism evidence="1 2">
    <name type="scientific">Tritrichomonas foetus</name>
    <dbReference type="NCBI Taxonomy" id="1144522"/>
    <lineage>
        <taxon>Eukaryota</taxon>
        <taxon>Metamonada</taxon>
        <taxon>Parabasalia</taxon>
        <taxon>Tritrichomonadida</taxon>
        <taxon>Tritrichomonadidae</taxon>
        <taxon>Tritrichomonas</taxon>
    </lineage>
</organism>
<dbReference type="SUPFAM" id="SSF109993">
    <property type="entry name" value="VPS9 domain"/>
    <property type="match status" value="1"/>
</dbReference>
<accession>A0A1J4JS96</accession>
<evidence type="ECO:0000313" key="1">
    <source>
        <dbReference type="EMBL" id="OHT01634.1"/>
    </source>
</evidence>
<proteinExistence type="predicted"/>
<dbReference type="GeneID" id="94842674"/>
<gene>
    <name evidence="1" type="ORF">TRFO_31509</name>
</gene>
<dbReference type="InterPro" id="IPR037191">
    <property type="entry name" value="VPS9_dom_sf"/>
</dbReference>
<keyword evidence="2" id="KW-1185">Reference proteome</keyword>
<protein>
    <submittedName>
        <fullName evidence="1">Uncharacterized protein</fullName>
    </submittedName>
</protein>
<comment type="caution">
    <text evidence="1">The sequence shown here is derived from an EMBL/GenBank/DDBJ whole genome shotgun (WGS) entry which is preliminary data.</text>
</comment>
<dbReference type="VEuPathDB" id="TrichDB:TRFO_31509"/>
<dbReference type="Proteomes" id="UP000179807">
    <property type="component" value="Unassembled WGS sequence"/>
</dbReference>
<sequence>MSEVLPKAPALHPVDSREIFKRPQQFFYCQRPTLATILEKLPELSNYFEIRQNLAQTRSHDTLAALNKTRNDNNVKNDAIEQEHVKRMRDSVQKSVLSLNSIINLIAEIEAQQKEKIREIQGDIKNVCQRKDASFQNKILLYLKYQENIKIVNYYTKYVKSHIVYVNNLVEIANIVQREHPHAEYIIHTDEIIKSIKKKPDVSYFEDRKKILARKIQNVSSEEKSLKINNMLDAVFISCEEHYNESFDFIEDDGLIDFEKAIDSTSNIYHGGLLNAIKRLIDNPKNSGEIIIELCQVFIEKFHATHQNALRYLFIIFTRYVFSRVYTMFAHQKIIVSDLLFINKLNKLRNCSPNDFPPSLKFLPSELHNVKISDFPDDHFYSSCVADILFLQFETCPVDFCYAAYKALNHLQKVAASFLHQSSEKDQEDCQLSLDELLDVTTIMLALASPVELRRMVTTFAPFVCGLRLSSQLEFAFMSLQSACDHVFSFRIKK</sequence>
<dbReference type="RefSeq" id="XP_068354770.1">
    <property type="nucleotide sequence ID" value="XM_068507970.1"/>
</dbReference>
<dbReference type="AlphaFoldDB" id="A0A1J4JS96"/>
<evidence type="ECO:0000313" key="2">
    <source>
        <dbReference type="Proteomes" id="UP000179807"/>
    </source>
</evidence>
<reference evidence="1" key="1">
    <citation type="submission" date="2016-10" db="EMBL/GenBank/DDBJ databases">
        <authorList>
            <person name="Benchimol M."/>
            <person name="Almeida L.G."/>
            <person name="Vasconcelos A.T."/>
            <person name="Perreira-Neves A."/>
            <person name="Rosa I.A."/>
            <person name="Tasca T."/>
            <person name="Bogo M.R."/>
            <person name="de Souza W."/>
        </authorList>
    </citation>
    <scope>NUCLEOTIDE SEQUENCE [LARGE SCALE GENOMIC DNA]</scope>
    <source>
        <strain evidence="1">K</strain>
    </source>
</reference>